<evidence type="ECO:0000256" key="3">
    <source>
        <dbReference type="ARBA" id="ARBA00006014"/>
    </source>
</evidence>
<evidence type="ECO:0000256" key="11">
    <source>
        <dbReference type="SAM" id="MobiDB-lite"/>
    </source>
</evidence>
<feature type="domain" description="Peptidase M28" evidence="12">
    <location>
        <begin position="377"/>
        <end position="611"/>
    </location>
</feature>
<dbReference type="AlphaFoldDB" id="A0A507FQ13"/>
<dbReference type="GO" id="GO:0000398">
    <property type="term" value="P:mRNA splicing, via spliceosome"/>
    <property type="evidence" value="ECO:0007669"/>
    <property type="project" value="InterPro"/>
</dbReference>
<comment type="caution">
    <text evidence="13">The sequence shown here is derived from an EMBL/GenBank/DDBJ whole genome shotgun (WGS) entry which is preliminary data.</text>
</comment>
<comment type="similarity">
    <text evidence="3">Belongs to the glutaminyl-peptide cyclotransferase family.</text>
</comment>
<evidence type="ECO:0000259" key="12">
    <source>
        <dbReference type="Pfam" id="PF04389"/>
    </source>
</evidence>
<dbReference type="InterPro" id="IPR037457">
    <property type="entry name" value="M28_QC"/>
</dbReference>
<organism evidence="13 14">
    <name type="scientific">Chytriomyces confervae</name>
    <dbReference type="NCBI Taxonomy" id="246404"/>
    <lineage>
        <taxon>Eukaryota</taxon>
        <taxon>Fungi</taxon>
        <taxon>Fungi incertae sedis</taxon>
        <taxon>Chytridiomycota</taxon>
        <taxon>Chytridiomycota incertae sedis</taxon>
        <taxon>Chytridiomycetes</taxon>
        <taxon>Chytridiales</taxon>
        <taxon>Chytriomycetaceae</taxon>
        <taxon>Chytriomyces</taxon>
    </lineage>
</organism>
<dbReference type="InterPro" id="IPR040234">
    <property type="entry name" value="QC/QCL"/>
</dbReference>
<dbReference type="PANTHER" id="PTHR12283:SF6">
    <property type="entry name" value="GLUTAMINYL-PEPTIDE CYCLOTRANSFERASE-RELATED"/>
    <property type="match status" value="1"/>
</dbReference>
<comment type="subcellular location">
    <subcellularLocation>
        <location evidence="2">Secreted</location>
    </subcellularLocation>
</comment>
<sequence length="622" mass="69601">MEIHTDPKNAVYVIISGARKREEEYDPEDNETLALKDKEEAEKLLNPMYKLENTNKDVLKAKEAGSAVSELMEYNNRMWKDPFAASQKVRSKFRAEKKIREAEAQDSAAVRDKHNLLLHVLAPTKEDEIISKTIEYGIKQTEQSSKNQLRNAVLSKSIFTSGSSSASSIPVTSSMSRKNPAQVNSKSAVTSGSGLVDQISTSKRIHMDPFANTLFTEESSAAEQKRKRVSNDFEAGVVKVTKTERRNPKKSVPMLVGVGGYGSEMAVMAAMTVAARELPSKFVATMNAVETAQFVNSHLESISLDTFESRTDALRTADQEALRYNNVAPFLVERVSGSGSIRKVEEYIESVFKDLGWHVEKDSFEDKTPYGMKQFSNIIVTKNPKAKRRLVLAAHYDSKYFAEGGFIGATDSAVPCAILISIAKALNKQMDQLDADSRTTVQFIFFDGEEAFNTWTPTDSLYGSRHLAEKWENLRLDGTTSTNKKRTYLTAMDAFILLDLLGDSASKFVNLNHKTQWMWDRIVSIEHRLARMQLINEAKSNLINVQGETGYFEPGLSAFFHGIDDDHRPFQERGVPIVHVIAVPFPKTWHTMKDDGDHVDPEVGLDLTRIFAVLVAEYLGIV</sequence>
<evidence type="ECO:0000256" key="8">
    <source>
        <dbReference type="ARBA" id="ARBA00023157"/>
    </source>
</evidence>
<dbReference type="InterPro" id="IPR007590">
    <property type="entry name" value="Saf4/Yju2"/>
</dbReference>
<evidence type="ECO:0000256" key="9">
    <source>
        <dbReference type="ARBA" id="ARBA00023315"/>
    </source>
</evidence>
<comment type="similarity">
    <text evidence="10">Belongs to the peptidase M28 family.</text>
</comment>
<dbReference type="GO" id="GO:0016603">
    <property type="term" value="F:glutaminyl-peptide cyclotransferase activity"/>
    <property type="evidence" value="ECO:0007669"/>
    <property type="project" value="UniProtKB-EC"/>
</dbReference>
<dbReference type="SUPFAM" id="SSF53187">
    <property type="entry name" value="Zn-dependent exopeptidases"/>
    <property type="match status" value="1"/>
</dbReference>
<evidence type="ECO:0000256" key="5">
    <source>
        <dbReference type="ARBA" id="ARBA00022679"/>
    </source>
</evidence>
<feature type="compositionally biased region" description="Low complexity" evidence="11">
    <location>
        <begin position="161"/>
        <end position="176"/>
    </location>
</feature>
<dbReference type="STRING" id="246404.A0A507FQ13"/>
<evidence type="ECO:0000256" key="10">
    <source>
        <dbReference type="RuleBase" id="RU361240"/>
    </source>
</evidence>
<gene>
    <name evidence="13" type="ORF">CcCBS67573_g00342</name>
</gene>
<dbReference type="Pfam" id="PF04502">
    <property type="entry name" value="Saf4_Yju2"/>
    <property type="match status" value="1"/>
</dbReference>
<keyword evidence="9" id="KW-0012">Acyltransferase</keyword>
<dbReference type="Gene3D" id="3.40.630.10">
    <property type="entry name" value="Zn peptidases"/>
    <property type="match status" value="1"/>
</dbReference>
<evidence type="ECO:0000256" key="2">
    <source>
        <dbReference type="ARBA" id="ARBA00004613"/>
    </source>
</evidence>
<comment type="catalytic activity">
    <reaction evidence="1">
        <text>N-terminal L-glutaminyl-[peptide] = N-terminal 5-oxo-L-prolyl-[peptide] + NH4(+)</text>
        <dbReference type="Rhea" id="RHEA:23652"/>
        <dbReference type="Rhea" id="RHEA-COMP:11736"/>
        <dbReference type="Rhea" id="RHEA-COMP:11846"/>
        <dbReference type="ChEBI" id="CHEBI:28938"/>
        <dbReference type="ChEBI" id="CHEBI:64722"/>
        <dbReference type="ChEBI" id="CHEBI:87215"/>
        <dbReference type="EC" id="2.3.2.5"/>
    </reaction>
</comment>
<name>A0A507FQ13_9FUNG</name>
<dbReference type="CDD" id="cd03880">
    <property type="entry name" value="M28_QC_like"/>
    <property type="match status" value="1"/>
</dbReference>
<keyword evidence="7 10" id="KW-0862">Zinc</keyword>
<dbReference type="GO" id="GO:0008270">
    <property type="term" value="F:zinc ion binding"/>
    <property type="evidence" value="ECO:0007669"/>
    <property type="project" value="TreeGrafter"/>
</dbReference>
<dbReference type="Pfam" id="PF04389">
    <property type="entry name" value="Peptidase_M28"/>
    <property type="match status" value="1"/>
</dbReference>
<dbReference type="GO" id="GO:0006508">
    <property type="term" value="P:proteolysis"/>
    <property type="evidence" value="ECO:0007669"/>
    <property type="project" value="UniProtKB-KW"/>
</dbReference>
<keyword evidence="8" id="KW-1015">Disulfide bond</keyword>
<reference evidence="13 14" key="1">
    <citation type="journal article" date="2019" name="Sci. Rep.">
        <title>Comparative genomics of chytrid fungi reveal insights into the obligate biotrophic and pathogenic lifestyle of Synchytrium endobioticum.</title>
        <authorList>
            <person name="van de Vossenberg B.T.L.H."/>
            <person name="Warris S."/>
            <person name="Nguyen H.D.T."/>
            <person name="van Gent-Pelzer M.P.E."/>
            <person name="Joly D.L."/>
            <person name="van de Geest H.C."/>
            <person name="Bonants P.J.M."/>
            <person name="Smith D.S."/>
            <person name="Levesque C.A."/>
            <person name="van der Lee T.A.J."/>
        </authorList>
    </citation>
    <scope>NUCLEOTIDE SEQUENCE [LARGE SCALE GENOMIC DNA]</scope>
    <source>
        <strain evidence="13 14">CBS 675.73</strain>
    </source>
</reference>
<keyword evidence="4" id="KW-0964">Secreted</keyword>
<keyword evidence="5" id="KW-0808">Transferase</keyword>
<evidence type="ECO:0000256" key="1">
    <source>
        <dbReference type="ARBA" id="ARBA00000001"/>
    </source>
</evidence>
<dbReference type="GO" id="GO:0008233">
    <property type="term" value="F:peptidase activity"/>
    <property type="evidence" value="ECO:0007669"/>
    <property type="project" value="UniProtKB-KW"/>
</dbReference>
<dbReference type="FunFam" id="3.40.630.10:FF:000029">
    <property type="entry name" value="Glutaminyl-peptide cyclotransferase"/>
    <property type="match status" value="1"/>
</dbReference>
<dbReference type="OrthoDB" id="3907302at2759"/>
<keyword evidence="10" id="KW-0645">Protease</keyword>
<keyword evidence="14" id="KW-1185">Reference proteome</keyword>
<evidence type="ECO:0000313" key="14">
    <source>
        <dbReference type="Proteomes" id="UP000320333"/>
    </source>
</evidence>
<dbReference type="InterPro" id="IPR007484">
    <property type="entry name" value="Peptidase_M28"/>
</dbReference>
<evidence type="ECO:0000256" key="6">
    <source>
        <dbReference type="ARBA" id="ARBA00022723"/>
    </source>
</evidence>
<keyword evidence="6 10" id="KW-0479">Metal-binding</keyword>
<accession>A0A507FQ13</accession>
<evidence type="ECO:0000313" key="13">
    <source>
        <dbReference type="EMBL" id="TPX78353.1"/>
    </source>
</evidence>
<dbReference type="EMBL" id="QEAP01000005">
    <property type="protein sequence ID" value="TPX78353.1"/>
    <property type="molecule type" value="Genomic_DNA"/>
</dbReference>
<keyword evidence="10" id="KW-0378">Hydrolase</keyword>
<proteinExistence type="inferred from homology"/>
<evidence type="ECO:0000256" key="4">
    <source>
        <dbReference type="ARBA" id="ARBA00022525"/>
    </source>
</evidence>
<protein>
    <recommendedName>
        <fullName evidence="10">Peptide hydrolase</fullName>
        <ecNumber evidence="10">3.4.-.-</ecNumber>
    </recommendedName>
</protein>
<dbReference type="PANTHER" id="PTHR12283">
    <property type="entry name" value="GLUTAMINYL-PEPTIDE CYCLOTRANSFERASE"/>
    <property type="match status" value="1"/>
</dbReference>
<evidence type="ECO:0000256" key="7">
    <source>
        <dbReference type="ARBA" id="ARBA00022833"/>
    </source>
</evidence>
<feature type="region of interest" description="Disordered" evidence="11">
    <location>
        <begin position="161"/>
        <end position="189"/>
    </location>
</feature>
<dbReference type="GO" id="GO:0005576">
    <property type="term" value="C:extracellular region"/>
    <property type="evidence" value="ECO:0007669"/>
    <property type="project" value="UniProtKB-SubCell"/>
</dbReference>
<dbReference type="EC" id="3.4.-.-" evidence="10"/>
<dbReference type="Proteomes" id="UP000320333">
    <property type="component" value="Unassembled WGS sequence"/>
</dbReference>
<feature type="compositionally biased region" description="Polar residues" evidence="11">
    <location>
        <begin position="177"/>
        <end position="189"/>
    </location>
</feature>